<evidence type="ECO:0000313" key="6">
    <source>
        <dbReference type="EMBL" id="AXI08537.1"/>
    </source>
</evidence>
<dbReference type="InterPro" id="IPR036188">
    <property type="entry name" value="FAD/NAD-bd_sf"/>
</dbReference>
<feature type="domain" description="FAD dependent oxidoreductase" evidence="5">
    <location>
        <begin position="4"/>
        <end position="351"/>
    </location>
</feature>
<accession>A0A345PEV7</accession>
<dbReference type="Pfam" id="PF01266">
    <property type="entry name" value="DAO"/>
    <property type="match status" value="1"/>
</dbReference>
<dbReference type="Gene3D" id="3.50.50.60">
    <property type="entry name" value="FAD/NAD(P)-binding domain"/>
    <property type="match status" value="1"/>
</dbReference>
<evidence type="ECO:0000256" key="4">
    <source>
        <dbReference type="ARBA" id="ARBA00023002"/>
    </source>
</evidence>
<dbReference type="EMBL" id="CP024848">
    <property type="protein sequence ID" value="AXI08537.1"/>
    <property type="molecule type" value="Genomic_DNA"/>
</dbReference>
<dbReference type="OrthoDB" id="9805337at2"/>
<keyword evidence="3" id="KW-0285">Flavoprotein</keyword>
<reference evidence="7" key="1">
    <citation type="submission" date="2017-11" db="EMBL/GenBank/DDBJ databases">
        <authorList>
            <person name="Zhu W."/>
        </authorList>
    </citation>
    <scope>NUCLEOTIDE SEQUENCE [LARGE SCALE GENOMIC DNA]</scope>
    <source>
        <strain evidence="7">160</strain>
    </source>
</reference>
<dbReference type="InterPro" id="IPR006076">
    <property type="entry name" value="FAD-dep_OxRdtase"/>
</dbReference>
<comment type="similarity">
    <text evidence="2">Belongs to the DadA oxidoreductase family.</text>
</comment>
<dbReference type="SUPFAM" id="SSF54373">
    <property type="entry name" value="FAD-linked reductases, C-terminal domain"/>
    <property type="match status" value="1"/>
</dbReference>
<proteinExistence type="inferred from homology"/>
<evidence type="ECO:0000259" key="5">
    <source>
        <dbReference type="Pfam" id="PF01266"/>
    </source>
</evidence>
<keyword evidence="7" id="KW-1185">Reference proteome</keyword>
<dbReference type="PANTHER" id="PTHR13847">
    <property type="entry name" value="SARCOSINE DEHYDROGENASE-RELATED"/>
    <property type="match status" value="1"/>
</dbReference>
<gene>
    <name evidence="6" type="ORF">CUC15_06220</name>
</gene>
<evidence type="ECO:0000313" key="7">
    <source>
        <dbReference type="Proteomes" id="UP000253908"/>
    </source>
</evidence>
<dbReference type="PANTHER" id="PTHR13847:SF286">
    <property type="entry name" value="D-AMINO ACID DEHYDROGENASE"/>
    <property type="match status" value="1"/>
</dbReference>
<comment type="cofactor">
    <cofactor evidence="1">
        <name>FAD</name>
        <dbReference type="ChEBI" id="CHEBI:57692"/>
    </cofactor>
</comment>
<dbReference type="KEGG" id="ocn:CUC15_06220"/>
<dbReference type="AlphaFoldDB" id="A0A345PEV7"/>
<evidence type="ECO:0000256" key="3">
    <source>
        <dbReference type="ARBA" id="ARBA00022630"/>
    </source>
</evidence>
<name>A0A345PEV7_9BACI</name>
<keyword evidence="4" id="KW-0560">Oxidoreductase</keyword>
<dbReference type="RefSeq" id="WP_114915832.1">
    <property type="nucleotide sequence ID" value="NZ_CP024848.1"/>
</dbReference>
<dbReference type="Proteomes" id="UP000253908">
    <property type="component" value="Chromosome"/>
</dbReference>
<organism evidence="6 7">
    <name type="scientific">Oceanobacillus zhaokaii</name>
    <dbReference type="NCBI Taxonomy" id="2052660"/>
    <lineage>
        <taxon>Bacteria</taxon>
        <taxon>Bacillati</taxon>
        <taxon>Bacillota</taxon>
        <taxon>Bacilli</taxon>
        <taxon>Bacillales</taxon>
        <taxon>Bacillaceae</taxon>
        <taxon>Oceanobacillus</taxon>
    </lineage>
</organism>
<evidence type="ECO:0000256" key="2">
    <source>
        <dbReference type="ARBA" id="ARBA00009410"/>
    </source>
</evidence>
<dbReference type="GO" id="GO:0005737">
    <property type="term" value="C:cytoplasm"/>
    <property type="evidence" value="ECO:0007669"/>
    <property type="project" value="TreeGrafter"/>
</dbReference>
<dbReference type="Gene3D" id="3.30.9.10">
    <property type="entry name" value="D-Amino Acid Oxidase, subunit A, domain 2"/>
    <property type="match status" value="1"/>
</dbReference>
<evidence type="ECO:0000256" key="1">
    <source>
        <dbReference type="ARBA" id="ARBA00001974"/>
    </source>
</evidence>
<dbReference type="GO" id="GO:0016491">
    <property type="term" value="F:oxidoreductase activity"/>
    <property type="evidence" value="ECO:0007669"/>
    <property type="project" value="UniProtKB-KW"/>
</dbReference>
<sequence length="371" mass="40164">MRKKIIIIGSGILGASTAYYLAKQGADVVIIDRMQKGQATDAAAGIVCPWISQRRNKAWYHLAKNGARVYPDLIDQLAKDGEADTGYSRVGAISLHTDEKKLVAMRDRALKRREEAPEIGEVTMLDEEQTRSLFPILSDTYRSVHISGAARVDGRKLRDSLLRAASKHGASTFTGDAHLVKDGHKIIGVSVNDSIIKADTVIAATGAWMNELFEPLDIKFDVTPQKAQIMHVQLPDIDTSNWPVVMPPSSQYMLAFNDRIIIGTTHENDTGFDHRVTVGGTHEIVSQAMEIAPGLSNAAILETRVGFRPFTPGFLPVIGALPGYEGLYLANGLGSSGLTMGPFIGKQLANLALGSELEIDLSDYDVAGAIK</sequence>
<protein>
    <submittedName>
        <fullName evidence="6">FAD-dependent oxidoreductase</fullName>
    </submittedName>
</protein>
<dbReference type="SUPFAM" id="SSF51905">
    <property type="entry name" value="FAD/NAD(P)-binding domain"/>
    <property type="match status" value="1"/>
</dbReference>